<evidence type="ECO:0000256" key="5">
    <source>
        <dbReference type="ARBA" id="ARBA00022692"/>
    </source>
</evidence>
<reference evidence="10 11" key="1">
    <citation type="journal article" date="2016" name="Nat. Commun.">
        <title>Thousands of microbial genomes shed light on interconnected biogeochemical processes in an aquifer system.</title>
        <authorList>
            <person name="Anantharaman K."/>
            <person name="Brown C.T."/>
            <person name="Hug L.A."/>
            <person name="Sharon I."/>
            <person name="Castelle C.J."/>
            <person name="Probst A.J."/>
            <person name="Thomas B.C."/>
            <person name="Singh A."/>
            <person name="Wilkins M.J."/>
            <person name="Karaoz U."/>
            <person name="Brodie E.L."/>
            <person name="Williams K.H."/>
            <person name="Hubbard S.S."/>
            <person name="Banfield J.F."/>
        </authorList>
    </citation>
    <scope>NUCLEOTIDE SEQUENCE [LARGE SCALE GENOMIC DNA]</scope>
</reference>
<keyword evidence="7 8" id="KW-0472">Membrane</keyword>
<evidence type="ECO:0000256" key="7">
    <source>
        <dbReference type="ARBA" id="ARBA00023136"/>
    </source>
</evidence>
<proteinExistence type="predicted"/>
<dbReference type="PANTHER" id="PTHR33908">
    <property type="entry name" value="MANNOSYLTRANSFERASE YKCB-RELATED"/>
    <property type="match status" value="1"/>
</dbReference>
<evidence type="ECO:0000256" key="3">
    <source>
        <dbReference type="ARBA" id="ARBA00022676"/>
    </source>
</evidence>
<accession>A0A1F5N0E0</accession>
<name>A0A1F5N0E0_9BACT</name>
<sequence>MRTILFKKTTLIISAFLLIGIILRFLYFPDNVYFAYDQARDSFTALEILKGDFKLIGPPSFLSNKIFPGPLIFYIYALIYLIFDNNPEAISAMFRIFNVTGVILTFLLGTIIFNKKTGLIAALLFAISYEQTQYSLFISHQPLAVVPVLLFYLGLSLYAFKKNTKGLILTALGWGFAIQFHYGYLLLLFPLFFILFLFKNNIRAVQPKIFFLTFMALFLTLSTFVVAEVKYHSFTSYFLQNQTTSFAIYPKETLQIANRFIYDFFISDYQLTPIIGLLGIAIFLYFIFFQKKIRMKLLFLACWLMGSLLPYFLSGVPSYYYAAAASVSIIILFSYLIPFNRKRIILTIILLSVVAVNNLNQIIKINKTGINRDIAIQPGMLTFDQKKSIDYMYIEAQGKLFAVNILGIPLNVATTWSYLFEWYGNSKYKFLPVMGGSIADGYPGNLKIIRQRSQLPPLQFLIIEPTLGIREEYVNGFIKNEDYFSKIKEVREYGTIVVQKRNKI</sequence>
<evidence type="ECO:0000313" key="10">
    <source>
        <dbReference type="EMBL" id="OGE71074.1"/>
    </source>
</evidence>
<keyword evidence="2" id="KW-1003">Cell membrane</keyword>
<dbReference type="GO" id="GO:0009103">
    <property type="term" value="P:lipopolysaccharide biosynthetic process"/>
    <property type="evidence" value="ECO:0007669"/>
    <property type="project" value="UniProtKB-ARBA"/>
</dbReference>
<feature type="transmembrane region" description="Helical" evidence="8">
    <location>
        <begin position="172"/>
        <end position="197"/>
    </location>
</feature>
<dbReference type="InterPro" id="IPR038731">
    <property type="entry name" value="RgtA/B/C-like"/>
</dbReference>
<gene>
    <name evidence="10" type="ORF">A2617_04020</name>
</gene>
<feature type="transmembrane region" description="Helical" evidence="8">
    <location>
        <begin position="95"/>
        <end position="113"/>
    </location>
</feature>
<dbReference type="AlphaFoldDB" id="A0A1F5N0E0"/>
<dbReference type="Pfam" id="PF13231">
    <property type="entry name" value="PMT_2"/>
    <property type="match status" value="1"/>
</dbReference>
<evidence type="ECO:0000259" key="9">
    <source>
        <dbReference type="Pfam" id="PF13231"/>
    </source>
</evidence>
<evidence type="ECO:0000256" key="8">
    <source>
        <dbReference type="SAM" id="Phobius"/>
    </source>
</evidence>
<feature type="domain" description="Glycosyltransferase RgtA/B/C/D-like" evidence="9">
    <location>
        <begin position="70"/>
        <end position="220"/>
    </location>
</feature>
<feature type="transmembrane region" description="Helical" evidence="8">
    <location>
        <begin position="9"/>
        <end position="27"/>
    </location>
</feature>
<feature type="transmembrane region" description="Helical" evidence="8">
    <location>
        <begin position="344"/>
        <end position="363"/>
    </location>
</feature>
<keyword evidence="6 8" id="KW-1133">Transmembrane helix</keyword>
<dbReference type="GO" id="GO:0016763">
    <property type="term" value="F:pentosyltransferase activity"/>
    <property type="evidence" value="ECO:0007669"/>
    <property type="project" value="TreeGrafter"/>
</dbReference>
<organism evidence="10 11">
    <name type="scientific">Candidatus Daviesbacteria bacterium RIFOXYD1_FULL_41_10</name>
    <dbReference type="NCBI Taxonomy" id="1797801"/>
    <lineage>
        <taxon>Bacteria</taxon>
        <taxon>Candidatus Daviesiibacteriota</taxon>
    </lineage>
</organism>
<evidence type="ECO:0000256" key="2">
    <source>
        <dbReference type="ARBA" id="ARBA00022475"/>
    </source>
</evidence>
<feature type="transmembrane region" description="Helical" evidence="8">
    <location>
        <begin position="295"/>
        <end position="313"/>
    </location>
</feature>
<dbReference type="GO" id="GO:0005886">
    <property type="term" value="C:plasma membrane"/>
    <property type="evidence" value="ECO:0007669"/>
    <property type="project" value="UniProtKB-SubCell"/>
</dbReference>
<evidence type="ECO:0000256" key="6">
    <source>
        <dbReference type="ARBA" id="ARBA00022989"/>
    </source>
</evidence>
<feature type="transmembrane region" description="Helical" evidence="8">
    <location>
        <begin position="66"/>
        <end position="83"/>
    </location>
</feature>
<keyword evidence="5 8" id="KW-0812">Transmembrane</keyword>
<feature type="transmembrane region" description="Helical" evidence="8">
    <location>
        <begin position="269"/>
        <end position="288"/>
    </location>
</feature>
<keyword evidence="3" id="KW-0328">Glycosyltransferase</keyword>
<comment type="subcellular location">
    <subcellularLocation>
        <location evidence="1">Cell membrane</location>
        <topology evidence="1">Multi-pass membrane protein</topology>
    </subcellularLocation>
</comment>
<dbReference type="Proteomes" id="UP000177135">
    <property type="component" value="Unassembled WGS sequence"/>
</dbReference>
<protein>
    <recommendedName>
        <fullName evidence="9">Glycosyltransferase RgtA/B/C/D-like domain-containing protein</fullName>
    </recommendedName>
</protein>
<dbReference type="InterPro" id="IPR050297">
    <property type="entry name" value="LipidA_mod_glycosyltrf_83"/>
</dbReference>
<feature type="transmembrane region" description="Helical" evidence="8">
    <location>
        <begin position="209"/>
        <end position="227"/>
    </location>
</feature>
<keyword evidence="4" id="KW-0808">Transferase</keyword>
<dbReference type="EMBL" id="MFEC01000019">
    <property type="protein sequence ID" value="OGE71074.1"/>
    <property type="molecule type" value="Genomic_DNA"/>
</dbReference>
<comment type="caution">
    <text evidence="10">The sequence shown here is derived from an EMBL/GenBank/DDBJ whole genome shotgun (WGS) entry which is preliminary data.</text>
</comment>
<feature type="transmembrane region" description="Helical" evidence="8">
    <location>
        <begin position="319"/>
        <end position="337"/>
    </location>
</feature>
<feature type="transmembrane region" description="Helical" evidence="8">
    <location>
        <begin position="143"/>
        <end position="160"/>
    </location>
</feature>
<evidence type="ECO:0000313" key="11">
    <source>
        <dbReference type="Proteomes" id="UP000177135"/>
    </source>
</evidence>
<evidence type="ECO:0000256" key="1">
    <source>
        <dbReference type="ARBA" id="ARBA00004651"/>
    </source>
</evidence>
<evidence type="ECO:0000256" key="4">
    <source>
        <dbReference type="ARBA" id="ARBA00022679"/>
    </source>
</evidence>
<dbReference type="PANTHER" id="PTHR33908:SF11">
    <property type="entry name" value="MEMBRANE PROTEIN"/>
    <property type="match status" value="1"/>
</dbReference>